<dbReference type="AlphaFoldDB" id="A0A7H9C1S4"/>
<keyword evidence="5" id="KW-0614">Plasmid</keyword>
<evidence type="ECO:0000256" key="3">
    <source>
        <dbReference type="ARBA" id="ARBA00022840"/>
    </source>
</evidence>
<dbReference type="InterPro" id="IPR003593">
    <property type="entry name" value="AAA+_ATPase"/>
</dbReference>
<comment type="similarity">
    <text evidence="1">Belongs to the AAA ATPase family.</text>
</comment>
<evidence type="ECO:0000313" key="6">
    <source>
        <dbReference type="Proteomes" id="UP000509322"/>
    </source>
</evidence>
<evidence type="ECO:0000256" key="2">
    <source>
        <dbReference type="ARBA" id="ARBA00022741"/>
    </source>
</evidence>
<dbReference type="CDD" id="cd19481">
    <property type="entry name" value="RecA-like_protease"/>
    <property type="match status" value="1"/>
</dbReference>
<dbReference type="InterPro" id="IPR027417">
    <property type="entry name" value="P-loop_NTPase"/>
</dbReference>
<name>A0A7H9C1S4_PARPN</name>
<evidence type="ECO:0000259" key="4">
    <source>
        <dbReference type="SMART" id="SM00382"/>
    </source>
</evidence>
<proteinExistence type="inferred from homology"/>
<dbReference type="PANTHER" id="PTHR23073">
    <property type="entry name" value="26S PROTEASOME REGULATORY SUBUNIT"/>
    <property type="match status" value="1"/>
</dbReference>
<organism evidence="5 6">
    <name type="scientific">Paracoccus pantotrophus</name>
    <name type="common">Thiosphaera pantotropha</name>
    <dbReference type="NCBI Taxonomy" id="82367"/>
    <lineage>
        <taxon>Bacteria</taxon>
        <taxon>Pseudomonadati</taxon>
        <taxon>Pseudomonadota</taxon>
        <taxon>Alphaproteobacteria</taxon>
        <taxon>Rhodobacterales</taxon>
        <taxon>Paracoccaceae</taxon>
        <taxon>Paracoccus</taxon>
    </lineage>
</organism>
<dbReference type="GO" id="GO:0016887">
    <property type="term" value="F:ATP hydrolysis activity"/>
    <property type="evidence" value="ECO:0007669"/>
    <property type="project" value="InterPro"/>
</dbReference>
<dbReference type="Gene3D" id="3.40.50.300">
    <property type="entry name" value="P-loop containing nucleotide triphosphate hydrolases"/>
    <property type="match status" value="1"/>
</dbReference>
<evidence type="ECO:0000313" key="5">
    <source>
        <dbReference type="EMBL" id="QLH16885.1"/>
    </source>
</evidence>
<protein>
    <submittedName>
        <fullName evidence="5">ATP-binding protein</fullName>
    </submittedName>
</protein>
<dbReference type="SMART" id="SM00382">
    <property type="entry name" value="AAA"/>
    <property type="match status" value="1"/>
</dbReference>
<accession>A0A7H9C1S4</accession>
<keyword evidence="2" id="KW-0547">Nucleotide-binding</keyword>
<reference evidence="5 6" key="1">
    <citation type="submission" date="2020-07" db="EMBL/GenBank/DDBJ databases">
        <title>The complete genome of Paracoccus pantotrophus ACCC 10489.</title>
        <authorList>
            <person name="Si Y."/>
        </authorList>
    </citation>
    <scope>NUCLEOTIDE SEQUENCE [LARGE SCALE GENOMIC DNA]</scope>
    <source>
        <strain evidence="5 6">ACCC10489</strain>
        <plasmid evidence="5 6">unnamed1</plasmid>
    </source>
</reference>
<dbReference type="Pfam" id="PF00004">
    <property type="entry name" value="AAA"/>
    <property type="match status" value="1"/>
</dbReference>
<keyword evidence="3 5" id="KW-0067">ATP-binding</keyword>
<geneLocation type="plasmid" evidence="5 6">
    <name>unnamed1</name>
</geneLocation>
<dbReference type="SUPFAM" id="SSF52540">
    <property type="entry name" value="P-loop containing nucleoside triphosphate hydrolases"/>
    <property type="match status" value="1"/>
</dbReference>
<sequence>MTAMGIGAAGGRPADWMREAALLAVAHHLGDAETGYDPRAGWPEHAEDWRPLARRAAELPLSVAGWIEAAALAAERFPDAAAAFSILADNAGLHLPTPAVFARIAVAGLGLGHDAALAAALVAPQDNPRLELAQPPGACLPSAQWGLRLTPEGLARSFRGQPRMQGDFIPASHRPVMLRPARAAARILAADGTLWLRSPSRRMALQLAADLAALMPARGFDLVALRPGEALPLPDEDAPPLVVDLFALETPPRIPARQGSGALVLLAPDRFDAGRLRAVDAPPFTPAEARAAWDAAGIDAAIADALAPRFQLTLAELLAARHEAEILGSLADDAPGDRPDAARFTAAIRAAGARRMGPFVTNVRSEVTLDDLVAGREIRSRLADAIAWREAQRRVWTEMGVPLDAGESQGLALLFSGPPGGGKTFAARCLANALGLNLYRTDLSQVVSKYIGETEKNLSRIFDDAEAGHGILFFDEADAVFGKRSEVKDAHDRYANIEVGFLLQRLETFAGIVVLATNLRANLDPAFTRRMQFVIDFPMPQKAEREQLWRRNLPRPGWCEDGLDIAMLAERFRFAGGNIRNAAVAAAHLAAAENAPLAPRHLARAVIRELEKSGLPRGADDLGPLARWLEEAQ</sequence>
<dbReference type="InterPro" id="IPR003959">
    <property type="entry name" value="ATPase_AAA_core"/>
</dbReference>
<gene>
    <name evidence="5" type="ORF">HYQ43_22000</name>
</gene>
<feature type="domain" description="AAA+ ATPase" evidence="4">
    <location>
        <begin position="409"/>
        <end position="537"/>
    </location>
</feature>
<dbReference type="EMBL" id="CP058691">
    <property type="protein sequence ID" value="QLH16885.1"/>
    <property type="molecule type" value="Genomic_DNA"/>
</dbReference>
<dbReference type="InterPro" id="IPR050221">
    <property type="entry name" value="26S_Proteasome_ATPase"/>
</dbReference>
<dbReference type="RefSeq" id="WP_074990477.1">
    <property type="nucleotide sequence ID" value="NZ_CP058691.1"/>
</dbReference>
<evidence type="ECO:0000256" key="1">
    <source>
        <dbReference type="ARBA" id="ARBA00006914"/>
    </source>
</evidence>
<dbReference type="GO" id="GO:0005524">
    <property type="term" value="F:ATP binding"/>
    <property type="evidence" value="ECO:0007669"/>
    <property type="project" value="UniProtKB-KW"/>
</dbReference>
<dbReference type="Proteomes" id="UP000509322">
    <property type="component" value="Plasmid unnamed1"/>
</dbReference>